<dbReference type="GO" id="GO:0005524">
    <property type="term" value="F:ATP binding"/>
    <property type="evidence" value="ECO:0007669"/>
    <property type="project" value="InterPro"/>
</dbReference>
<dbReference type="Pfam" id="PF14743">
    <property type="entry name" value="DNA_ligase_OB_2"/>
    <property type="match status" value="1"/>
</dbReference>
<keyword evidence="5" id="KW-0235">DNA replication</keyword>
<dbReference type="Gene3D" id="3.30.470.30">
    <property type="entry name" value="DNA ligase/mRNA capping enzyme"/>
    <property type="match status" value="1"/>
</dbReference>
<keyword evidence="7" id="KW-0234">DNA repair</keyword>
<evidence type="ECO:0000256" key="1">
    <source>
        <dbReference type="ARBA" id="ARBA00001968"/>
    </source>
</evidence>
<reference evidence="10 11" key="1">
    <citation type="submission" date="2015-08" db="EMBL/GenBank/DDBJ databases">
        <title>Isolation and characterization of an extensively-drug resistant Acinetobacter baumannii bacteriophage with broad host range.</title>
        <authorList>
            <person name="Liu Y."/>
            <person name="Guo X."/>
            <person name="Tang J."/>
            <person name="Liu F."/>
            <person name="Fan H."/>
            <person name="Yan Y."/>
            <person name="Xu Y."/>
            <person name="Shi Y."/>
        </authorList>
    </citation>
    <scope>NUCLEOTIDE SEQUENCE [LARGE SCALE GENOMIC DNA]</scope>
</reference>
<dbReference type="GO" id="GO:0006310">
    <property type="term" value="P:DNA recombination"/>
    <property type="evidence" value="ECO:0007669"/>
    <property type="project" value="InterPro"/>
</dbReference>
<sequence>MIMNRFKVGDQVRCCNSRGSKRMSHDLIEEYLAKTKNPVQLVKHFEEVPESKIAYPLIGQTKYDGVYILIIMHNGIPKAYSRTGKEYYRELYETDYFMSIYGLTDGVYIGELVAPTITLEELSGLVSTNRKAEWGTADIEVMDQSYVMLHDYLHFDEFLAGGSVRYYTDRYAELSRILEIAQCSLYLVDNAIISSKEDAEQYADAHIKLGHEGAVFKQDLDWVAGHKGYRAMKIVRGLHLDLLCVGVEYGKGKRAGQIAKLKFSYKGNVFSADLGKGWTDERRKALTLAHQSGVGTTVFPDKGKGSTEYPPVGKIWEVKALQESSTGKALRLPKVVRIREDKEEPDA</sequence>
<dbReference type="RefSeq" id="YP_009190497.1">
    <property type="nucleotide sequence ID" value="NC_028684.1"/>
</dbReference>
<protein>
    <recommendedName>
        <fullName evidence="3">DNA ligase</fullName>
    </recommendedName>
</protein>
<dbReference type="InterPro" id="IPR012340">
    <property type="entry name" value="NA-bd_OB-fold"/>
</dbReference>
<dbReference type="SUPFAM" id="SSF50249">
    <property type="entry name" value="Nucleic acid-binding proteins"/>
    <property type="match status" value="1"/>
</dbReference>
<dbReference type="Proteomes" id="UP000203375">
    <property type="component" value="Segment"/>
</dbReference>
<evidence type="ECO:0000256" key="5">
    <source>
        <dbReference type="ARBA" id="ARBA00022705"/>
    </source>
</evidence>
<dbReference type="GO" id="GO:0003910">
    <property type="term" value="F:DNA ligase (ATP) activity"/>
    <property type="evidence" value="ECO:0007669"/>
    <property type="project" value="InterPro"/>
</dbReference>
<name>A0A0S1RZV7_9CAUD</name>
<keyword evidence="11" id="KW-1185">Reference proteome</keyword>
<dbReference type="OrthoDB" id="4397at10239"/>
<dbReference type="EMBL" id="KT388102">
    <property type="protein sequence ID" value="ALM01878.1"/>
    <property type="molecule type" value="Genomic_DNA"/>
</dbReference>
<dbReference type="Pfam" id="PF01068">
    <property type="entry name" value="DNA_ligase_A_M"/>
    <property type="match status" value="1"/>
</dbReference>
<accession>A0A0S1RZV7</accession>
<dbReference type="InterPro" id="IPR050326">
    <property type="entry name" value="NAD_dep_DNA_ligaseB"/>
</dbReference>
<dbReference type="GeneID" id="26518404"/>
<gene>
    <name evidence="10" type="ORF">vBAbaPPD6A3_38</name>
</gene>
<dbReference type="KEGG" id="vg:26518404"/>
<comment type="similarity">
    <text evidence="2">Belongs to the ATP-dependent DNA ligase family.</text>
</comment>
<evidence type="ECO:0000256" key="3">
    <source>
        <dbReference type="ARBA" id="ARBA00013308"/>
    </source>
</evidence>
<evidence type="ECO:0000259" key="9">
    <source>
        <dbReference type="Pfam" id="PF14743"/>
    </source>
</evidence>
<dbReference type="SUPFAM" id="SSF56091">
    <property type="entry name" value="DNA ligase/mRNA capping enzyme, catalytic domain"/>
    <property type="match status" value="1"/>
</dbReference>
<keyword evidence="6" id="KW-0227">DNA damage</keyword>
<dbReference type="GO" id="GO:0006281">
    <property type="term" value="P:DNA repair"/>
    <property type="evidence" value="ECO:0007669"/>
    <property type="project" value="UniProtKB-KW"/>
</dbReference>
<organism evidence="10 11">
    <name type="scientific">Acinetobacter phage vB_AbaP_PD-6A3</name>
    <dbReference type="NCBI Taxonomy" id="1701807"/>
    <lineage>
        <taxon>Viruses</taxon>
        <taxon>Duplodnaviria</taxon>
        <taxon>Heunggongvirae</taxon>
        <taxon>Uroviricota</taxon>
        <taxon>Caudoviricetes</taxon>
        <taxon>Autographivirales</taxon>
        <taxon>Autoscriptoviridae</taxon>
        <taxon>Beijerinckvirinae</taxon>
        <taxon>Friunavirus</taxon>
        <taxon>Friunavirus PD6A3</taxon>
    </lineage>
</organism>
<dbReference type="PANTHER" id="PTHR47810">
    <property type="entry name" value="DNA LIGASE"/>
    <property type="match status" value="1"/>
</dbReference>
<feature type="domain" description="ATP-dependent DNA ligase family profile" evidence="8">
    <location>
        <begin position="43"/>
        <end position="221"/>
    </location>
</feature>
<evidence type="ECO:0000259" key="8">
    <source>
        <dbReference type="Pfam" id="PF01068"/>
    </source>
</evidence>
<evidence type="ECO:0000313" key="10">
    <source>
        <dbReference type="EMBL" id="ALM01878.1"/>
    </source>
</evidence>
<dbReference type="Gene3D" id="2.40.50.140">
    <property type="entry name" value="Nucleic acid-binding proteins"/>
    <property type="match status" value="1"/>
</dbReference>
<feature type="domain" description="DNA ligase OB-like" evidence="9">
    <location>
        <begin position="250"/>
        <end position="339"/>
    </location>
</feature>
<dbReference type="PANTHER" id="PTHR47810:SF1">
    <property type="entry name" value="DNA LIGASE B"/>
    <property type="match status" value="1"/>
</dbReference>
<comment type="cofactor">
    <cofactor evidence="1">
        <name>a divalent metal cation</name>
        <dbReference type="ChEBI" id="CHEBI:60240"/>
    </cofactor>
</comment>
<dbReference type="GO" id="GO:0006260">
    <property type="term" value="P:DNA replication"/>
    <property type="evidence" value="ECO:0007669"/>
    <property type="project" value="UniProtKB-KW"/>
</dbReference>
<evidence type="ECO:0000313" key="11">
    <source>
        <dbReference type="Proteomes" id="UP000203375"/>
    </source>
</evidence>
<evidence type="ECO:0000256" key="4">
    <source>
        <dbReference type="ARBA" id="ARBA00022598"/>
    </source>
</evidence>
<evidence type="ECO:0000256" key="2">
    <source>
        <dbReference type="ARBA" id="ARBA00007572"/>
    </source>
</evidence>
<dbReference type="InterPro" id="IPR029319">
    <property type="entry name" value="DNA_ligase_OB"/>
</dbReference>
<keyword evidence="4" id="KW-0436">Ligase</keyword>
<dbReference type="InterPro" id="IPR012310">
    <property type="entry name" value="DNA_ligase_ATP-dep_cent"/>
</dbReference>
<evidence type="ECO:0000256" key="7">
    <source>
        <dbReference type="ARBA" id="ARBA00023204"/>
    </source>
</evidence>
<evidence type="ECO:0000256" key="6">
    <source>
        <dbReference type="ARBA" id="ARBA00022763"/>
    </source>
</evidence>
<proteinExistence type="inferred from homology"/>